<comment type="caution">
    <text evidence="1">The sequence shown here is derived from an EMBL/GenBank/DDBJ whole genome shotgun (WGS) entry which is preliminary data.</text>
</comment>
<protein>
    <submittedName>
        <fullName evidence="1">Uncharacterized protein</fullName>
    </submittedName>
</protein>
<name>A0A9D2N5F6_9FIRM</name>
<dbReference type="EMBL" id="DWWV01000135">
    <property type="protein sequence ID" value="HJC11211.1"/>
    <property type="molecule type" value="Genomic_DNA"/>
</dbReference>
<evidence type="ECO:0000313" key="1">
    <source>
        <dbReference type="EMBL" id="HJC11211.1"/>
    </source>
</evidence>
<evidence type="ECO:0000313" key="2">
    <source>
        <dbReference type="Proteomes" id="UP000823893"/>
    </source>
</evidence>
<accession>A0A9D2N5F6</accession>
<reference evidence="1" key="2">
    <citation type="submission" date="2021-04" db="EMBL/GenBank/DDBJ databases">
        <authorList>
            <person name="Gilroy R."/>
        </authorList>
    </citation>
    <scope>NUCLEOTIDE SEQUENCE</scope>
    <source>
        <strain evidence="1">ChiSxjej6B18-287</strain>
    </source>
</reference>
<sequence>MKNEKLIIVHGRGMVYSDSRTRPAAQDSVKNVTKLKEGYFLKEGRRI</sequence>
<reference evidence="1" key="1">
    <citation type="journal article" date="2021" name="PeerJ">
        <title>Extensive microbial diversity within the chicken gut microbiome revealed by metagenomics and culture.</title>
        <authorList>
            <person name="Gilroy R."/>
            <person name="Ravi A."/>
            <person name="Getino M."/>
            <person name="Pursley I."/>
            <person name="Horton D.L."/>
            <person name="Alikhan N.F."/>
            <person name="Baker D."/>
            <person name="Gharbi K."/>
            <person name="Hall N."/>
            <person name="Watson M."/>
            <person name="Adriaenssens E.M."/>
            <person name="Foster-Nyarko E."/>
            <person name="Jarju S."/>
            <person name="Secka A."/>
            <person name="Antonio M."/>
            <person name="Oren A."/>
            <person name="Chaudhuri R.R."/>
            <person name="La Ragione R."/>
            <person name="Hildebrand F."/>
            <person name="Pallen M.J."/>
        </authorList>
    </citation>
    <scope>NUCLEOTIDE SEQUENCE</scope>
    <source>
        <strain evidence="1">ChiSxjej6B18-287</strain>
    </source>
</reference>
<organism evidence="1 2">
    <name type="scientific">Candidatus Blautia merdigallinarum</name>
    <dbReference type="NCBI Taxonomy" id="2838495"/>
    <lineage>
        <taxon>Bacteria</taxon>
        <taxon>Bacillati</taxon>
        <taxon>Bacillota</taxon>
        <taxon>Clostridia</taxon>
        <taxon>Lachnospirales</taxon>
        <taxon>Lachnospiraceae</taxon>
        <taxon>Blautia</taxon>
    </lineage>
</organism>
<dbReference type="AlphaFoldDB" id="A0A9D2N5F6"/>
<dbReference type="Proteomes" id="UP000823893">
    <property type="component" value="Unassembled WGS sequence"/>
</dbReference>
<gene>
    <name evidence="1" type="ORF">H9935_10480</name>
</gene>
<proteinExistence type="predicted"/>